<name>A0A1K0FEW4_9ACTN</name>
<keyword evidence="3" id="KW-1185">Reference proteome</keyword>
<evidence type="ECO:0000313" key="2">
    <source>
        <dbReference type="EMBL" id="OJF11373.1"/>
    </source>
</evidence>
<evidence type="ECO:0000313" key="3">
    <source>
        <dbReference type="Proteomes" id="UP000182486"/>
    </source>
</evidence>
<evidence type="ECO:0000259" key="1">
    <source>
        <dbReference type="PROSITE" id="PS50801"/>
    </source>
</evidence>
<dbReference type="AlphaFoldDB" id="A0A1K0FEW4"/>
<proteinExistence type="predicted"/>
<feature type="domain" description="STAS" evidence="1">
    <location>
        <begin position="12"/>
        <end position="106"/>
    </location>
</feature>
<organism evidence="2 3">
    <name type="scientific">Couchioplanes caeruleus subsp. caeruleus</name>
    <dbReference type="NCBI Taxonomy" id="56427"/>
    <lineage>
        <taxon>Bacteria</taxon>
        <taxon>Bacillati</taxon>
        <taxon>Actinomycetota</taxon>
        <taxon>Actinomycetes</taxon>
        <taxon>Micromonosporales</taxon>
        <taxon>Micromonosporaceae</taxon>
        <taxon>Couchioplanes</taxon>
    </lineage>
</organism>
<dbReference type="Proteomes" id="UP000182486">
    <property type="component" value="Unassembled WGS sequence"/>
</dbReference>
<dbReference type="EMBL" id="MEIA01000351">
    <property type="protein sequence ID" value="OJF11373.1"/>
    <property type="molecule type" value="Genomic_DNA"/>
</dbReference>
<accession>A0A1K0FEW4</accession>
<dbReference type="Pfam" id="PF01740">
    <property type="entry name" value="STAS"/>
    <property type="match status" value="1"/>
</dbReference>
<dbReference type="InterPro" id="IPR036513">
    <property type="entry name" value="STAS_dom_sf"/>
</dbReference>
<dbReference type="CDD" id="cd07043">
    <property type="entry name" value="STAS_anti-anti-sigma_factors"/>
    <property type="match status" value="1"/>
</dbReference>
<dbReference type="PROSITE" id="PS50801">
    <property type="entry name" value="STAS"/>
    <property type="match status" value="1"/>
</dbReference>
<reference evidence="2 3" key="1">
    <citation type="submission" date="2016-09" db="EMBL/GenBank/DDBJ databases">
        <title>Couchioplanes caeruleus draft genome sequence.</title>
        <authorList>
            <person name="Sheehan J."/>
            <person name="Caffrey P."/>
        </authorList>
    </citation>
    <scope>NUCLEOTIDE SEQUENCE [LARGE SCALE GENOMIC DNA]</scope>
    <source>
        <strain evidence="2 3">DSM 43634</strain>
    </source>
</reference>
<dbReference type="InterPro" id="IPR002645">
    <property type="entry name" value="STAS_dom"/>
</dbReference>
<comment type="caution">
    <text evidence="2">The sequence shown here is derived from an EMBL/GenBank/DDBJ whole genome shotgun (WGS) entry which is preliminary data.</text>
</comment>
<gene>
    <name evidence="2" type="ORF">BG844_26705</name>
</gene>
<protein>
    <recommendedName>
        <fullName evidence="1">STAS domain-containing protein</fullName>
    </recommendedName>
</protein>
<dbReference type="SUPFAM" id="SSF52091">
    <property type="entry name" value="SpoIIaa-like"/>
    <property type="match status" value="1"/>
</dbReference>
<sequence>MVRAQSGRVPEIVVEVTGALAGSTVEAWSHTFTRASDSRPARLIIDLAACPSIDTAAIVILLRVHRQMKRSGGRLLLRRPGPAVLRLFYVARVDQVLEVEGSGRPQ</sequence>
<dbReference type="Gene3D" id="3.30.750.24">
    <property type="entry name" value="STAS domain"/>
    <property type="match status" value="1"/>
</dbReference>